<name>A0A6J1NI70_BICAN</name>
<feature type="coiled-coil region" evidence="1">
    <location>
        <begin position="157"/>
        <end position="191"/>
    </location>
</feature>
<feature type="region of interest" description="Disordered" evidence="2">
    <location>
        <begin position="373"/>
        <end position="483"/>
    </location>
</feature>
<sequence>MTSQKESNDVAEVSQVEKEKTKPARKEQKEVTELPPSGTSLHKRRRGEPPASLSVKSPQTPSDAEGSSPCTARTPDESWGMDGDTTDPEALCESMLQRLKDRDDALSKRGKEIASRTKDTLESIDQLEKLLELLDQFVTLKETNNKILRRLKDVNHLKRLHNAYKRIEKENERLKDETKELEHINEALDAELECEYGQVLFDSVMSGGRSMKRTGSRWKTHSRFGGSLLRKQRSRSAGGDDSDASPGALLRRRSDGVFSKEVEKSKVSNWTRVKAAFKWEKAHWPSATIGGAAAVAAGAMATVALVGSTPSTPGPLSQGPGLPNPEPRDSASLTPGSLISLSPNSSCEELRIESGVCRRSGMRSDDQETSYLQAPMQDDSSTSPSPNKLHKSPWVKMRDIIQTHRESVKKKTRPPKGSPDVIPPRRRSLSDGGDSDAPPALTLTIPSSEELESEGSHPVLRKQRSLELGARPPQHRQPRDSKWSRVKRAFLTSTSASVPSSPNRHSAFFTDADTEGVSSGCEASAVREEIARDYAALQTRLGREISDRRGKLGYVAPRPVATEEELSADFRKKLEEWQRIKGVKQPPPVPARKDLSDDFLKKWDEWTRMKETNSVPAWEEEAKPDEVLVRTSTGLFKFHGISRSFTRKLHEWEKSRGIAPEASTSALLNAARAKVKLPSSQLTRTQSDGSVAPSAGSGRVHASSLSVNDVDDFESEYEGEHSLDGADECDGRHTRAAVLVEVEAEEVCTASPLVAVSPQHTPQKPVYTYGQAEARHLCETSSAITGTAVLQPNGAVILSDSRNVMTKEESTIKTVITRKQSTTEMQARSSKSKMVKQASLEEDARFIRQTIDEIERGSSSLYKESNSLDFLKQEVMYEMPAPSTKSSSLKSLKQFDNVKDTKNGKDSNDDMKEDKRRENDKNNGKKKSKSRARLEREQSKPSESDSDPEVDTVTVEIPRRRKRPRRPSERPRTPPTSLHSDSDGEVFVLRLKAPHQRDVSPEVIVKTTRKIFSPVVRSGESIPRAVIPVNVDDLDDVRPMPLSRKSECRQIEPQQKQDLDKSKSAGDIQEAQKSRRPPLPLSPPSQRKPPIKEASPSIRIMIQRYNQKINEEGPGSGGSSGTSSPAWRSPKSERKRPADMPVSVNIRNNPFLEREVQKSASACQLSRRDQTSVEKRLTPTPQPHDGVLKSHSANVLHPEQNPELPPPKIEDSQETIRTITASTDTIIQNIPKITPKEEREKSPALLPVLRQQSEILIPTVSRFMPQNPIYFERSMSAVDSPMLSKETEARTAGLSERAARIRAARDKFLSSAAAVPMRREGTSSASDLRPADRSSRISCDSDVTEEQGAAQDAGLGRSASTGMVNVDRDAWQRLAEGSRRERPRSRFSLARLAAKLRRKEESAVSRLCRQSLFVQLRKQ</sequence>
<evidence type="ECO:0000256" key="2">
    <source>
        <dbReference type="SAM" id="MobiDB-lite"/>
    </source>
</evidence>
<feature type="compositionally biased region" description="Basic and acidic residues" evidence="2">
    <location>
        <begin position="1044"/>
        <end position="1064"/>
    </location>
</feature>
<dbReference type="RefSeq" id="XP_023944628.2">
    <property type="nucleotide sequence ID" value="XM_024088860.2"/>
</dbReference>
<dbReference type="GeneID" id="112050566"/>
<feature type="region of interest" description="Disordered" evidence="2">
    <location>
        <begin position="1314"/>
        <end position="1361"/>
    </location>
</feature>
<feature type="compositionally biased region" description="Basic and acidic residues" evidence="2">
    <location>
        <begin position="396"/>
        <end position="406"/>
    </location>
</feature>
<dbReference type="KEGG" id="bany:112050566"/>
<organism evidence="3 4">
    <name type="scientific">Bicyclus anynana</name>
    <name type="common">Squinting bush brown butterfly</name>
    <dbReference type="NCBI Taxonomy" id="110368"/>
    <lineage>
        <taxon>Eukaryota</taxon>
        <taxon>Metazoa</taxon>
        <taxon>Ecdysozoa</taxon>
        <taxon>Arthropoda</taxon>
        <taxon>Hexapoda</taxon>
        <taxon>Insecta</taxon>
        <taxon>Pterygota</taxon>
        <taxon>Neoptera</taxon>
        <taxon>Endopterygota</taxon>
        <taxon>Lepidoptera</taxon>
        <taxon>Glossata</taxon>
        <taxon>Ditrysia</taxon>
        <taxon>Papilionoidea</taxon>
        <taxon>Nymphalidae</taxon>
        <taxon>Satyrinae</taxon>
        <taxon>Satyrini</taxon>
        <taxon>Mycalesina</taxon>
        <taxon>Bicyclus</taxon>
    </lineage>
</organism>
<accession>A0A6J1NI70</accession>
<evidence type="ECO:0000256" key="1">
    <source>
        <dbReference type="SAM" id="Coils"/>
    </source>
</evidence>
<evidence type="ECO:0000313" key="4">
    <source>
        <dbReference type="RefSeq" id="XP_023944628.2"/>
    </source>
</evidence>
<feature type="compositionally biased region" description="Polar residues" evidence="2">
    <location>
        <begin position="678"/>
        <end position="689"/>
    </location>
</feature>
<feature type="region of interest" description="Disordered" evidence="2">
    <location>
        <begin position="309"/>
        <end position="345"/>
    </location>
</feature>
<feature type="compositionally biased region" description="Pro residues" evidence="2">
    <location>
        <begin position="1077"/>
        <end position="1087"/>
    </location>
</feature>
<proteinExistence type="predicted"/>
<feature type="compositionally biased region" description="Basic residues" evidence="2">
    <location>
        <begin position="210"/>
        <end position="222"/>
    </location>
</feature>
<feature type="compositionally biased region" description="Polar residues" evidence="2">
    <location>
        <begin position="331"/>
        <end position="345"/>
    </location>
</feature>
<keyword evidence="3" id="KW-1185">Reference proteome</keyword>
<protein>
    <submittedName>
        <fullName evidence="4">Uncharacterized protein LOC112050566 isoform X1</fullName>
    </submittedName>
</protein>
<feature type="region of interest" description="Disordered" evidence="2">
    <location>
        <begin position="208"/>
        <end position="249"/>
    </location>
</feature>
<evidence type="ECO:0000313" key="3">
    <source>
        <dbReference type="Proteomes" id="UP001652582"/>
    </source>
</evidence>
<keyword evidence="1" id="KW-0175">Coiled coil</keyword>
<feature type="region of interest" description="Disordered" evidence="2">
    <location>
        <begin position="1"/>
        <end position="88"/>
    </location>
</feature>
<feature type="compositionally biased region" description="Basic and acidic residues" evidence="2">
    <location>
        <begin position="1166"/>
        <end position="1177"/>
    </location>
</feature>
<dbReference type="OrthoDB" id="8191083at2759"/>
<feature type="compositionally biased region" description="Basic and acidic residues" evidence="2">
    <location>
        <begin position="896"/>
        <end position="923"/>
    </location>
</feature>
<feature type="region of interest" description="Disordered" evidence="2">
    <location>
        <begin position="881"/>
        <end position="988"/>
    </location>
</feature>
<feature type="region of interest" description="Disordered" evidence="2">
    <location>
        <begin position="1030"/>
        <end position="1189"/>
    </location>
</feature>
<feature type="compositionally biased region" description="Low complexity" evidence="2">
    <location>
        <begin position="236"/>
        <end position="248"/>
    </location>
</feature>
<gene>
    <name evidence="4" type="primary">LOC112050566</name>
</gene>
<feature type="region of interest" description="Disordered" evidence="2">
    <location>
        <begin position="677"/>
        <end position="705"/>
    </location>
</feature>
<feature type="compositionally biased region" description="Low complexity" evidence="2">
    <location>
        <begin position="883"/>
        <end position="892"/>
    </location>
</feature>
<dbReference type="Proteomes" id="UP001652582">
    <property type="component" value="Chromosome 10"/>
</dbReference>
<reference evidence="4" key="1">
    <citation type="submission" date="2025-08" db="UniProtKB">
        <authorList>
            <consortium name="RefSeq"/>
        </authorList>
    </citation>
    <scope>IDENTIFICATION</scope>
</reference>
<feature type="compositionally biased region" description="Basic and acidic residues" evidence="2">
    <location>
        <begin position="932"/>
        <end position="943"/>
    </location>
</feature>
<feature type="compositionally biased region" description="Basic and acidic residues" evidence="2">
    <location>
        <begin position="15"/>
        <end position="32"/>
    </location>
</feature>